<feature type="transmembrane region" description="Helical" evidence="6">
    <location>
        <begin position="195"/>
        <end position="216"/>
    </location>
</feature>
<evidence type="ECO:0000256" key="6">
    <source>
        <dbReference type="SAM" id="Phobius"/>
    </source>
</evidence>
<keyword evidence="4 6" id="KW-0472">Membrane</keyword>
<evidence type="ECO:0000313" key="7">
    <source>
        <dbReference type="EMBL" id="KAF4967146.1"/>
    </source>
</evidence>
<protein>
    <recommendedName>
        <fullName evidence="9">Major facilitator superfamily (MFS) profile domain-containing protein</fullName>
    </recommendedName>
</protein>
<dbReference type="PANTHER" id="PTHR23507">
    <property type="entry name" value="ZGC:174356"/>
    <property type="match status" value="1"/>
</dbReference>
<evidence type="ECO:0000313" key="8">
    <source>
        <dbReference type="Proteomes" id="UP000622797"/>
    </source>
</evidence>
<comment type="caution">
    <text evidence="7">The sequence shown here is derived from an EMBL/GenBank/DDBJ whole genome shotgun (WGS) entry which is preliminary data.</text>
</comment>
<reference evidence="7" key="1">
    <citation type="journal article" date="2020" name="BMC Genomics">
        <title>Correction to: Identification and distribution of gene clusters required for synthesis of sphingolipid metabolism inhibitors in diverse species of the filamentous fungus Fusarium.</title>
        <authorList>
            <person name="Kim H.S."/>
            <person name="Lohmar J.M."/>
            <person name="Busman M."/>
            <person name="Brown D.W."/>
            <person name="Naumann T.A."/>
            <person name="Divon H.H."/>
            <person name="Lysoe E."/>
            <person name="Uhlig S."/>
            <person name="Proctor R.H."/>
        </authorList>
    </citation>
    <scope>NUCLEOTIDE SEQUENCE</scope>
    <source>
        <strain evidence="7">NRRL 20472</strain>
    </source>
</reference>
<evidence type="ECO:0000256" key="3">
    <source>
        <dbReference type="ARBA" id="ARBA00022989"/>
    </source>
</evidence>
<keyword evidence="2 6" id="KW-0812">Transmembrane</keyword>
<dbReference type="Pfam" id="PF07690">
    <property type="entry name" value="MFS_1"/>
    <property type="match status" value="1"/>
</dbReference>
<evidence type="ECO:0000256" key="1">
    <source>
        <dbReference type="ARBA" id="ARBA00004141"/>
    </source>
</evidence>
<feature type="transmembrane region" description="Helical" evidence="6">
    <location>
        <begin position="157"/>
        <end position="183"/>
    </location>
</feature>
<dbReference type="AlphaFoldDB" id="A0A8H4TZQ9"/>
<dbReference type="EMBL" id="JABEXW010000252">
    <property type="protein sequence ID" value="KAF4967146.1"/>
    <property type="molecule type" value="Genomic_DNA"/>
</dbReference>
<dbReference type="GO" id="GO:0022857">
    <property type="term" value="F:transmembrane transporter activity"/>
    <property type="evidence" value="ECO:0007669"/>
    <property type="project" value="InterPro"/>
</dbReference>
<feature type="transmembrane region" description="Helical" evidence="6">
    <location>
        <begin position="435"/>
        <end position="460"/>
    </location>
</feature>
<accession>A0A8H4TZQ9</accession>
<dbReference type="OrthoDB" id="194139at2759"/>
<evidence type="ECO:0000256" key="4">
    <source>
        <dbReference type="ARBA" id="ARBA00023136"/>
    </source>
</evidence>
<feature type="transmembrane region" description="Helical" evidence="6">
    <location>
        <begin position="12"/>
        <end position="30"/>
    </location>
</feature>
<reference evidence="7" key="2">
    <citation type="submission" date="2020-05" db="EMBL/GenBank/DDBJ databases">
        <authorList>
            <person name="Kim H.-S."/>
            <person name="Proctor R.H."/>
            <person name="Brown D.W."/>
        </authorList>
    </citation>
    <scope>NUCLEOTIDE SEQUENCE</scope>
    <source>
        <strain evidence="7">NRRL 20472</strain>
    </source>
</reference>
<proteinExistence type="predicted"/>
<feature type="transmembrane region" description="Helical" evidence="6">
    <location>
        <begin position="336"/>
        <end position="357"/>
    </location>
</feature>
<dbReference type="PANTHER" id="PTHR23507:SF1">
    <property type="entry name" value="FI18259P1-RELATED"/>
    <property type="match status" value="1"/>
</dbReference>
<dbReference type="InterPro" id="IPR011701">
    <property type="entry name" value="MFS"/>
</dbReference>
<feature type="transmembrane region" description="Helical" evidence="6">
    <location>
        <begin position="402"/>
        <end position="423"/>
    </location>
</feature>
<evidence type="ECO:0000256" key="5">
    <source>
        <dbReference type="ARBA" id="ARBA00023180"/>
    </source>
</evidence>
<evidence type="ECO:0000256" key="2">
    <source>
        <dbReference type="ARBA" id="ARBA00022692"/>
    </source>
</evidence>
<dbReference type="SUPFAM" id="SSF103473">
    <property type="entry name" value="MFS general substrate transporter"/>
    <property type="match status" value="1"/>
</dbReference>
<dbReference type="Gene3D" id="1.20.1250.20">
    <property type="entry name" value="MFS general substrate transporter like domains"/>
    <property type="match status" value="1"/>
</dbReference>
<name>A0A8H4TZQ9_9HYPO</name>
<organism evidence="7 8">
    <name type="scientific">Fusarium sarcochroum</name>
    <dbReference type="NCBI Taxonomy" id="1208366"/>
    <lineage>
        <taxon>Eukaryota</taxon>
        <taxon>Fungi</taxon>
        <taxon>Dikarya</taxon>
        <taxon>Ascomycota</taxon>
        <taxon>Pezizomycotina</taxon>
        <taxon>Sordariomycetes</taxon>
        <taxon>Hypocreomycetidae</taxon>
        <taxon>Hypocreales</taxon>
        <taxon>Nectriaceae</taxon>
        <taxon>Fusarium</taxon>
        <taxon>Fusarium lateritium species complex</taxon>
    </lineage>
</organism>
<sequence>MWTRPFTISRSYLLPFLATCLFVIQLGLSLSDLPSIKLMQNIVCKHVHKIHGTAMLPEEDCRDGPVQHKLNIIVMGIQVSATISGTMPFNMILFCVTIETILKTNSFAAATVAFPLGVLADRIGRIPVLGASIFSMLLSQAYAMFICWKSDSIPLEAIWGLGVPLLLGGGRSVAEAMVFAIIADVVPDDKRVIDRVIRSTWFQWVVASVFAAQLVGPVLSGELVQPSIWMPLFLSLGLILGGGLILVAFTPETLKRRQPQQEPSIEPYAYGLESDIFNFESPKTTSAMSTLKSMFTRPLLWLLPSAVMAIPLATIQTDIVIRLMPIQFNWRLDRSILIISLRSLVTLLTLCILLPIISCIWTKLALAGSSAHHRNSILARASSLLLLAGSLCMMMVTDKAFIIAGLAVSALGSGLPMLCRAMLVGVTGEEQAGVLFGMLAVWEILGFLACEMGMGALFGIGSGDNPDDVASAIEAASCW</sequence>
<feature type="transmembrane region" description="Helical" evidence="6">
    <location>
        <begin position="126"/>
        <end position="145"/>
    </location>
</feature>
<feature type="transmembrane region" description="Helical" evidence="6">
    <location>
        <begin position="298"/>
        <end position="316"/>
    </location>
</feature>
<feature type="transmembrane region" description="Helical" evidence="6">
    <location>
        <begin position="228"/>
        <end position="249"/>
    </location>
</feature>
<evidence type="ECO:0008006" key="9">
    <source>
        <dbReference type="Google" id="ProtNLM"/>
    </source>
</evidence>
<comment type="subcellular location">
    <subcellularLocation>
        <location evidence="1">Membrane</location>
        <topology evidence="1">Multi-pass membrane protein</topology>
    </subcellularLocation>
</comment>
<dbReference type="InterPro" id="IPR036259">
    <property type="entry name" value="MFS_trans_sf"/>
</dbReference>
<keyword evidence="8" id="KW-1185">Reference proteome</keyword>
<keyword evidence="3 6" id="KW-1133">Transmembrane helix</keyword>
<dbReference type="Proteomes" id="UP000622797">
    <property type="component" value="Unassembled WGS sequence"/>
</dbReference>
<gene>
    <name evidence="7" type="ORF">FSARC_5266</name>
</gene>
<dbReference type="GO" id="GO:0016020">
    <property type="term" value="C:membrane"/>
    <property type="evidence" value="ECO:0007669"/>
    <property type="project" value="UniProtKB-SubCell"/>
</dbReference>
<keyword evidence="5" id="KW-0325">Glycoprotein</keyword>